<keyword evidence="4" id="KW-1185">Reference proteome</keyword>
<protein>
    <recommendedName>
        <fullName evidence="2">DNA-repair protein Xrcc1 N-terminal domain-containing protein</fullName>
    </recommendedName>
</protein>
<accession>A0ABQ9ETU9</accession>
<dbReference type="InterPro" id="IPR002706">
    <property type="entry name" value="Xrcc1_N"/>
</dbReference>
<dbReference type="PANTHER" id="PTHR11370">
    <property type="entry name" value="DNA-REPAIR PROTEIN XRCC1"/>
    <property type="match status" value="1"/>
</dbReference>
<evidence type="ECO:0000313" key="3">
    <source>
        <dbReference type="EMBL" id="KAJ8307376.1"/>
    </source>
</evidence>
<dbReference type="Proteomes" id="UP001217089">
    <property type="component" value="Unassembled WGS sequence"/>
</dbReference>
<gene>
    <name evidence="3" type="ORF">KUTeg_015460</name>
</gene>
<dbReference type="EMBL" id="JARBDR010000793">
    <property type="protein sequence ID" value="KAJ8307376.1"/>
    <property type="molecule type" value="Genomic_DNA"/>
</dbReference>
<feature type="compositionally biased region" description="Polar residues" evidence="1">
    <location>
        <begin position="272"/>
        <end position="287"/>
    </location>
</feature>
<sequence length="393" mass="44624">MPPVDLKFVVSFTSQDDHHRVINLTNSDGISRKWLSHPSHRTGQIEAVFQLNEDCVISYMDIVEVQVGKSDWPQDREYLTILPTVSFMNPVECRTTTNPTKTRKFDNVHSKDVKTDGLDCTKDKNKSVKSIQKHFFGQTFQSKSHEDVLKSRLMKIAGSSENGTEHHEAMPRTAKLVLAASEGKKTPKFKDNIGNRPFLYSNHLVQKYGPQFEEEVTDFLASFEIGKDELDKVTIADIRHKFEKLKKRKLTQEEKKVFVKKARDHICEKFSSENVSETNSSDPTQNKIPKLDTERLKTNKYGYNWTSNATLSPASKDFIQKVPAGGKINVMKENENIKGAKYREVLNDSDVIRVNKTLVKKNGLLQNNSASPTVNSPCINSTNDEWLSSSSPE</sequence>
<evidence type="ECO:0000259" key="2">
    <source>
        <dbReference type="Pfam" id="PF01834"/>
    </source>
</evidence>
<evidence type="ECO:0000313" key="4">
    <source>
        <dbReference type="Proteomes" id="UP001217089"/>
    </source>
</evidence>
<dbReference type="Pfam" id="PF01834">
    <property type="entry name" value="XRCC1_N"/>
    <property type="match status" value="1"/>
</dbReference>
<feature type="region of interest" description="Disordered" evidence="1">
    <location>
        <begin position="272"/>
        <end position="293"/>
    </location>
</feature>
<organism evidence="3 4">
    <name type="scientific">Tegillarca granosa</name>
    <name type="common">Malaysian cockle</name>
    <name type="synonym">Anadara granosa</name>
    <dbReference type="NCBI Taxonomy" id="220873"/>
    <lineage>
        <taxon>Eukaryota</taxon>
        <taxon>Metazoa</taxon>
        <taxon>Spiralia</taxon>
        <taxon>Lophotrochozoa</taxon>
        <taxon>Mollusca</taxon>
        <taxon>Bivalvia</taxon>
        <taxon>Autobranchia</taxon>
        <taxon>Pteriomorphia</taxon>
        <taxon>Arcoida</taxon>
        <taxon>Arcoidea</taxon>
        <taxon>Arcidae</taxon>
        <taxon>Tegillarca</taxon>
    </lineage>
</organism>
<feature type="non-terminal residue" evidence="3">
    <location>
        <position position="393"/>
    </location>
</feature>
<feature type="domain" description="DNA-repair protein Xrcc1 N-terminal" evidence="2">
    <location>
        <begin position="1"/>
        <end position="108"/>
    </location>
</feature>
<dbReference type="SUPFAM" id="SSF49785">
    <property type="entry name" value="Galactose-binding domain-like"/>
    <property type="match status" value="1"/>
</dbReference>
<comment type="caution">
    <text evidence="3">The sequence shown here is derived from an EMBL/GenBank/DDBJ whole genome shotgun (WGS) entry which is preliminary data.</text>
</comment>
<reference evidence="3 4" key="1">
    <citation type="submission" date="2022-12" db="EMBL/GenBank/DDBJ databases">
        <title>Chromosome-level genome of Tegillarca granosa.</title>
        <authorList>
            <person name="Kim J."/>
        </authorList>
    </citation>
    <scope>NUCLEOTIDE SEQUENCE [LARGE SCALE GENOMIC DNA]</scope>
    <source>
        <strain evidence="3">Teg-2019</strain>
        <tissue evidence="3">Adductor muscle</tissue>
    </source>
</reference>
<dbReference type="InterPro" id="IPR008979">
    <property type="entry name" value="Galactose-bd-like_sf"/>
</dbReference>
<evidence type="ECO:0000256" key="1">
    <source>
        <dbReference type="SAM" id="MobiDB-lite"/>
    </source>
</evidence>
<feature type="region of interest" description="Disordered" evidence="1">
    <location>
        <begin position="366"/>
        <end position="393"/>
    </location>
</feature>
<dbReference type="Gene3D" id="2.60.120.260">
    <property type="entry name" value="Galactose-binding domain-like"/>
    <property type="match status" value="1"/>
</dbReference>
<proteinExistence type="predicted"/>
<dbReference type="PANTHER" id="PTHR11370:SF4">
    <property type="entry name" value="DNA-REPAIR PROTEIN XRCC1 N-TERMINAL DOMAIN-CONTAINING PROTEIN"/>
    <property type="match status" value="1"/>
</dbReference>
<name>A0ABQ9ETU9_TEGGR</name>